<protein>
    <recommendedName>
        <fullName evidence="3">Reverse transcriptase domain-containing protein</fullName>
    </recommendedName>
</protein>
<evidence type="ECO:0000256" key="1">
    <source>
        <dbReference type="SAM" id="MobiDB-lite"/>
    </source>
</evidence>
<proteinExistence type="predicted"/>
<feature type="region of interest" description="Disordered" evidence="1">
    <location>
        <begin position="115"/>
        <end position="141"/>
    </location>
</feature>
<feature type="non-terminal residue" evidence="2">
    <location>
        <position position="1"/>
    </location>
</feature>
<organism evidence="2">
    <name type="scientific">Tanacetum cinerariifolium</name>
    <name type="common">Dalmatian daisy</name>
    <name type="synonym">Chrysanthemum cinerariifolium</name>
    <dbReference type="NCBI Taxonomy" id="118510"/>
    <lineage>
        <taxon>Eukaryota</taxon>
        <taxon>Viridiplantae</taxon>
        <taxon>Streptophyta</taxon>
        <taxon>Embryophyta</taxon>
        <taxon>Tracheophyta</taxon>
        <taxon>Spermatophyta</taxon>
        <taxon>Magnoliopsida</taxon>
        <taxon>eudicotyledons</taxon>
        <taxon>Gunneridae</taxon>
        <taxon>Pentapetalae</taxon>
        <taxon>asterids</taxon>
        <taxon>campanulids</taxon>
        <taxon>Asterales</taxon>
        <taxon>Asteraceae</taxon>
        <taxon>Asteroideae</taxon>
        <taxon>Anthemideae</taxon>
        <taxon>Anthemidinae</taxon>
        <taxon>Tanacetum</taxon>
    </lineage>
</organism>
<dbReference type="EMBL" id="BKCJ011639208">
    <property type="protein sequence ID" value="GFD45069.1"/>
    <property type="molecule type" value="Genomic_DNA"/>
</dbReference>
<gene>
    <name evidence="2" type="ORF">Tci_917038</name>
</gene>
<evidence type="ECO:0008006" key="3">
    <source>
        <dbReference type="Google" id="ProtNLM"/>
    </source>
</evidence>
<dbReference type="AlphaFoldDB" id="A0A699WED1"/>
<name>A0A699WED1_TANCI</name>
<feature type="non-terminal residue" evidence="2">
    <location>
        <position position="141"/>
    </location>
</feature>
<accession>A0A699WED1</accession>
<sequence>PFLRTTHALIDVHREEMILRDGDERLTLSMRHDTSSYSNQPQKESINMINIFNGSCEDYLEDLLTTNHLSGNPTFSSHTDLTSAKVKNDIFDPEGDIVLIEKLINLDFTKDLPPPHNINPLSGSTTSPSPNHLLEEFGDEL</sequence>
<feature type="compositionally biased region" description="Polar residues" evidence="1">
    <location>
        <begin position="119"/>
        <end position="130"/>
    </location>
</feature>
<comment type="caution">
    <text evidence="2">The sequence shown here is derived from an EMBL/GenBank/DDBJ whole genome shotgun (WGS) entry which is preliminary data.</text>
</comment>
<evidence type="ECO:0000313" key="2">
    <source>
        <dbReference type="EMBL" id="GFD45069.1"/>
    </source>
</evidence>
<reference evidence="2" key="1">
    <citation type="journal article" date="2019" name="Sci. Rep.">
        <title>Draft genome of Tanacetum cinerariifolium, the natural source of mosquito coil.</title>
        <authorList>
            <person name="Yamashiro T."/>
            <person name="Shiraishi A."/>
            <person name="Satake H."/>
            <person name="Nakayama K."/>
        </authorList>
    </citation>
    <scope>NUCLEOTIDE SEQUENCE</scope>
</reference>